<dbReference type="Pfam" id="PF06167">
    <property type="entry name" value="Peptidase_M90"/>
    <property type="match status" value="1"/>
</dbReference>
<evidence type="ECO:0000313" key="1">
    <source>
        <dbReference type="EMBL" id="GIZ50649.1"/>
    </source>
</evidence>
<dbReference type="SUPFAM" id="SSF55486">
    <property type="entry name" value="Metalloproteases ('zincins'), catalytic domain"/>
    <property type="match status" value="1"/>
</dbReference>
<accession>A0ABQ4Q0L9</accession>
<evidence type="ECO:0008006" key="3">
    <source>
        <dbReference type="Google" id="ProtNLM"/>
    </source>
</evidence>
<protein>
    <recommendedName>
        <fullName evidence="3">Zinc-dependent peptidase</fullName>
    </recommendedName>
</protein>
<dbReference type="PANTHER" id="PTHR30164">
    <property type="entry name" value="MTFA PEPTIDASE"/>
    <property type="match status" value="1"/>
</dbReference>
<dbReference type="EMBL" id="BPMK01000002">
    <property type="protein sequence ID" value="GIZ50649.1"/>
    <property type="molecule type" value="Genomic_DNA"/>
</dbReference>
<comment type="caution">
    <text evidence="1">The sequence shown here is derived from an EMBL/GenBank/DDBJ whole genome shotgun (WGS) entry which is preliminary data.</text>
</comment>
<dbReference type="InterPro" id="IPR042252">
    <property type="entry name" value="MtfA_N"/>
</dbReference>
<dbReference type="InterPro" id="IPR010384">
    <property type="entry name" value="MtfA_fam"/>
</dbReference>
<dbReference type="InterPro" id="IPR024079">
    <property type="entry name" value="MetalloPept_cat_dom_sf"/>
</dbReference>
<proteinExistence type="predicted"/>
<organism evidence="1 2">
    <name type="scientific">Noviherbaspirillum aridicola</name>
    <dbReference type="NCBI Taxonomy" id="2849687"/>
    <lineage>
        <taxon>Bacteria</taxon>
        <taxon>Pseudomonadati</taxon>
        <taxon>Pseudomonadota</taxon>
        <taxon>Betaproteobacteria</taxon>
        <taxon>Burkholderiales</taxon>
        <taxon>Oxalobacteraceae</taxon>
        <taxon>Noviherbaspirillum</taxon>
    </lineage>
</organism>
<sequence length="289" mass="32377">MAGADGFRHNARMEWLTQLFRRHAPRIPDPLWQYCVARLDFLARLPADDQARLKTLSEELLARKTFSGADGLALDDETAVLIAAQATLPVLNLTLDLYRDMAGVIVYPAAFVIPQTEIDEAGVVHEWQEPVSGEAIDAGGAVVLSWEDAQQSDTAGYNVVIHEFVHKIDMADGGANGRPPFLPEFHRELSPGRWRREFEAAYEDFVARVDALEAQLPDDFDDDKPSHASLYDGLAAELPLDPYAARHPAEFFAVASEAFFVLPEPLAREYPEVFDLLRLYYRQNPLMPL</sequence>
<dbReference type="Gene3D" id="1.10.472.150">
    <property type="entry name" value="Glucose-regulated metallo-peptidase M90, N-terminal domain"/>
    <property type="match status" value="1"/>
</dbReference>
<evidence type="ECO:0000313" key="2">
    <source>
        <dbReference type="Proteomes" id="UP000887222"/>
    </source>
</evidence>
<dbReference type="CDD" id="cd20169">
    <property type="entry name" value="Peptidase_M90_mtfA"/>
    <property type="match status" value="1"/>
</dbReference>
<gene>
    <name evidence="1" type="ORF">NCCP691_06630</name>
</gene>
<dbReference type="Proteomes" id="UP000887222">
    <property type="component" value="Unassembled WGS sequence"/>
</dbReference>
<dbReference type="Gene3D" id="3.40.390.10">
    <property type="entry name" value="Collagenase (Catalytic Domain)"/>
    <property type="match status" value="1"/>
</dbReference>
<name>A0ABQ4Q0L9_9BURK</name>
<dbReference type="PANTHER" id="PTHR30164:SF2">
    <property type="entry name" value="PROTEIN MTFA"/>
    <property type="match status" value="1"/>
</dbReference>
<keyword evidence="2" id="KW-1185">Reference proteome</keyword>
<reference evidence="1 2" key="1">
    <citation type="journal article" date="2022" name="Int. J. Syst. Evol. Microbiol.">
        <title>Noviherbaspirillum aridicola sp. nov., isolated from an arid soil in Pakistan.</title>
        <authorList>
            <person name="Khan I.U."/>
            <person name="Saqib M."/>
            <person name="Amin A."/>
            <person name="Hussain F."/>
            <person name="Li L."/>
            <person name="Liu Y.H."/>
            <person name="Fang B.Z."/>
            <person name="Ahmed I."/>
            <person name="Li W.J."/>
        </authorList>
    </citation>
    <scope>NUCLEOTIDE SEQUENCE [LARGE SCALE GENOMIC DNA]</scope>
    <source>
        <strain evidence="1 2">NCCP-691</strain>
    </source>
</reference>